<comment type="caution">
    <text evidence="2">The sequence shown here is derived from an EMBL/GenBank/DDBJ whole genome shotgun (WGS) entry which is preliminary data.</text>
</comment>
<organism evidence="2 3">
    <name type="scientific">Sinanodonta woodiana</name>
    <name type="common">Chinese pond mussel</name>
    <name type="synonym">Anodonta woodiana</name>
    <dbReference type="NCBI Taxonomy" id="1069815"/>
    <lineage>
        <taxon>Eukaryota</taxon>
        <taxon>Metazoa</taxon>
        <taxon>Spiralia</taxon>
        <taxon>Lophotrochozoa</taxon>
        <taxon>Mollusca</taxon>
        <taxon>Bivalvia</taxon>
        <taxon>Autobranchia</taxon>
        <taxon>Heteroconchia</taxon>
        <taxon>Palaeoheterodonta</taxon>
        <taxon>Unionida</taxon>
        <taxon>Unionoidea</taxon>
        <taxon>Unionidae</taxon>
        <taxon>Unioninae</taxon>
        <taxon>Sinanodonta</taxon>
    </lineage>
</organism>
<dbReference type="AlphaFoldDB" id="A0ABD3VIK2"/>
<evidence type="ECO:0000313" key="3">
    <source>
        <dbReference type="Proteomes" id="UP001634394"/>
    </source>
</evidence>
<sequence length="60" mass="5656">MHKNIVSVFEFLDLVEGEGASNSSGTGTGGTGSGSTGGGGGGGSGALRLANTSGAWITLL</sequence>
<evidence type="ECO:0000313" key="2">
    <source>
        <dbReference type="EMBL" id="KAL3861409.1"/>
    </source>
</evidence>
<accession>A0ABD3VIK2</accession>
<feature type="compositionally biased region" description="Gly residues" evidence="1">
    <location>
        <begin position="26"/>
        <end position="45"/>
    </location>
</feature>
<reference evidence="2 3" key="1">
    <citation type="submission" date="2024-11" db="EMBL/GenBank/DDBJ databases">
        <title>Chromosome-level genome assembly of the freshwater bivalve Anodonta woodiana.</title>
        <authorList>
            <person name="Chen X."/>
        </authorList>
    </citation>
    <scope>NUCLEOTIDE SEQUENCE [LARGE SCALE GENOMIC DNA]</scope>
    <source>
        <strain evidence="2">MN2024</strain>
        <tissue evidence="2">Gills</tissue>
    </source>
</reference>
<dbReference type="Proteomes" id="UP001634394">
    <property type="component" value="Unassembled WGS sequence"/>
</dbReference>
<dbReference type="EMBL" id="JBJQND010000011">
    <property type="protein sequence ID" value="KAL3861409.1"/>
    <property type="molecule type" value="Genomic_DNA"/>
</dbReference>
<feature type="non-terminal residue" evidence="2">
    <location>
        <position position="60"/>
    </location>
</feature>
<keyword evidence="3" id="KW-1185">Reference proteome</keyword>
<proteinExistence type="predicted"/>
<evidence type="ECO:0000256" key="1">
    <source>
        <dbReference type="SAM" id="MobiDB-lite"/>
    </source>
</evidence>
<name>A0ABD3VIK2_SINWO</name>
<feature type="region of interest" description="Disordered" evidence="1">
    <location>
        <begin position="19"/>
        <end position="48"/>
    </location>
</feature>
<protein>
    <submittedName>
        <fullName evidence="2">Uncharacterized protein</fullName>
    </submittedName>
</protein>
<gene>
    <name evidence="2" type="ORF">ACJMK2_007444</name>
</gene>